<evidence type="ECO:0000313" key="3">
    <source>
        <dbReference type="EMBL" id="RZU38103.1"/>
    </source>
</evidence>
<dbReference type="EMBL" id="SHKX01000014">
    <property type="protein sequence ID" value="RZU38103.1"/>
    <property type="molecule type" value="Genomic_DNA"/>
</dbReference>
<dbReference type="Pfam" id="PF13561">
    <property type="entry name" value="adh_short_C2"/>
    <property type="match status" value="1"/>
</dbReference>
<protein>
    <submittedName>
        <fullName evidence="3">Pteridine reductase</fullName>
    </submittedName>
</protein>
<accession>A0A4Q7YMQ4</accession>
<dbReference type="PANTHER" id="PTHR43639:SF1">
    <property type="entry name" value="SHORT-CHAIN DEHYDROGENASE_REDUCTASE FAMILY PROTEIN"/>
    <property type="match status" value="1"/>
</dbReference>
<dbReference type="PROSITE" id="PS00061">
    <property type="entry name" value="ADH_SHORT"/>
    <property type="match status" value="1"/>
</dbReference>
<comment type="caution">
    <text evidence="3">The sequence shown here is derived from an EMBL/GenBank/DDBJ whole genome shotgun (WGS) entry which is preliminary data.</text>
</comment>
<name>A0A4Q7YMQ4_9GAMM</name>
<dbReference type="RefSeq" id="WP_130414645.1">
    <property type="nucleotide sequence ID" value="NZ_SHKX01000014.1"/>
</dbReference>
<keyword evidence="4" id="KW-1185">Reference proteome</keyword>
<evidence type="ECO:0000256" key="1">
    <source>
        <dbReference type="ARBA" id="ARBA00006484"/>
    </source>
</evidence>
<evidence type="ECO:0000313" key="4">
    <source>
        <dbReference type="Proteomes" id="UP000292423"/>
    </source>
</evidence>
<comment type="similarity">
    <text evidence="1">Belongs to the short-chain dehydrogenases/reductases (SDR) family.</text>
</comment>
<dbReference type="SUPFAM" id="SSF51735">
    <property type="entry name" value="NAD(P)-binding Rossmann-fold domains"/>
    <property type="match status" value="1"/>
</dbReference>
<organism evidence="3 4">
    <name type="scientific">Fluviicoccus keumensis</name>
    <dbReference type="NCBI Taxonomy" id="1435465"/>
    <lineage>
        <taxon>Bacteria</taxon>
        <taxon>Pseudomonadati</taxon>
        <taxon>Pseudomonadota</taxon>
        <taxon>Gammaproteobacteria</taxon>
        <taxon>Moraxellales</taxon>
        <taxon>Moraxellaceae</taxon>
        <taxon>Fluviicoccus</taxon>
    </lineage>
</organism>
<dbReference type="GO" id="GO:0016491">
    <property type="term" value="F:oxidoreductase activity"/>
    <property type="evidence" value="ECO:0007669"/>
    <property type="project" value="UniProtKB-KW"/>
</dbReference>
<reference evidence="3 4" key="1">
    <citation type="submission" date="2019-02" db="EMBL/GenBank/DDBJ databases">
        <title>Genomic Encyclopedia of Type Strains, Phase IV (KMG-IV): sequencing the most valuable type-strain genomes for metagenomic binning, comparative biology and taxonomic classification.</title>
        <authorList>
            <person name="Goeker M."/>
        </authorList>
    </citation>
    <scope>NUCLEOTIDE SEQUENCE [LARGE SCALE GENOMIC DNA]</scope>
    <source>
        <strain evidence="3 4">DSM 105135</strain>
    </source>
</reference>
<evidence type="ECO:0000256" key="2">
    <source>
        <dbReference type="ARBA" id="ARBA00023002"/>
    </source>
</evidence>
<dbReference type="InterPro" id="IPR020904">
    <property type="entry name" value="Sc_DH/Rdtase_CS"/>
</dbReference>
<dbReference type="Gene3D" id="3.40.50.720">
    <property type="entry name" value="NAD(P)-binding Rossmann-like Domain"/>
    <property type="match status" value="1"/>
</dbReference>
<dbReference type="Proteomes" id="UP000292423">
    <property type="component" value="Unassembled WGS sequence"/>
</dbReference>
<dbReference type="FunFam" id="3.40.50.720:FF:000084">
    <property type="entry name" value="Short-chain dehydrogenase reductase"/>
    <property type="match status" value="1"/>
</dbReference>
<keyword evidence="2" id="KW-0560">Oxidoreductase</keyword>
<dbReference type="OrthoDB" id="9806974at2"/>
<dbReference type="PRINTS" id="PR00081">
    <property type="entry name" value="GDHRDH"/>
</dbReference>
<dbReference type="PANTHER" id="PTHR43639">
    <property type="entry name" value="OXIDOREDUCTASE, SHORT-CHAIN DEHYDROGENASE/REDUCTASE FAMILY (AFU_ORTHOLOGUE AFUA_5G02870)"/>
    <property type="match status" value="1"/>
</dbReference>
<dbReference type="InterPro" id="IPR002347">
    <property type="entry name" value="SDR_fam"/>
</dbReference>
<dbReference type="PRINTS" id="PR00080">
    <property type="entry name" value="SDRFAMILY"/>
</dbReference>
<dbReference type="InterPro" id="IPR036291">
    <property type="entry name" value="NAD(P)-bd_dom_sf"/>
</dbReference>
<sequence length="261" mass="27857">MKTAPDSVRTEPRLALITGSARRVGAVIAETLHDRGWTVFIHYRQSETDAAALAARLNARRPDSARILQADLNQPAAPQQLAERVLALTGGRLDALINNASSFYPTPAGSATLEQWDDLFASNARAPFFLSQTLTPALAACQGSIVNIVDIHASRPFRDYPVYCMAKAALAMMTRALAKDLAPRVRVNGVAPGAILWPEEHSESVIDPAVQAKILSGVPLGRLGAPADIARTVAFLVEDAPYITGQIIAVDGGRSQTLGEE</sequence>
<dbReference type="AlphaFoldDB" id="A0A4Q7YMQ4"/>
<gene>
    <name evidence="3" type="ORF">EV700_2680</name>
</gene>
<proteinExistence type="inferred from homology"/>
<dbReference type="NCBIfam" id="NF006598">
    <property type="entry name" value="PRK09135.1"/>
    <property type="match status" value="1"/>
</dbReference>